<feature type="domain" description="Prepilin type IV endopeptidase peptidase" evidence="3">
    <location>
        <begin position="10"/>
        <end position="107"/>
    </location>
</feature>
<evidence type="ECO:0000259" key="3">
    <source>
        <dbReference type="Pfam" id="PF01478"/>
    </source>
</evidence>
<dbReference type="PANTHER" id="PTHR30487">
    <property type="entry name" value="TYPE 4 PREPILIN-LIKE PROTEINS LEADER PEPTIDE-PROCESSING ENZYME"/>
    <property type="match status" value="1"/>
</dbReference>
<dbReference type="EMBL" id="CP065315">
    <property type="protein sequence ID" value="QQR05905.1"/>
    <property type="molecule type" value="Genomic_DNA"/>
</dbReference>
<name>A0A173YCZ4_FLAPL</name>
<dbReference type="Proteomes" id="UP001211173">
    <property type="component" value="Unassembled WGS sequence"/>
</dbReference>
<dbReference type="KEGG" id="fpla:A4U99_02605"/>
<dbReference type="Pfam" id="PF01478">
    <property type="entry name" value="Peptidase_A24"/>
    <property type="match status" value="1"/>
</dbReference>
<dbReference type="GO" id="GO:0004190">
    <property type="term" value="F:aspartic-type endopeptidase activity"/>
    <property type="evidence" value="ECO:0007669"/>
    <property type="project" value="InterPro"/>
</dbReference>
<dbReference type="Proteomes" id="UP000595792">
    <property type="component" value="Chromosome"/>
</dbReference>
<dbReference type="PANTHER" id="PTHR30487:SF0">
    <property type="entry name" value="PREPILIN LEADER PEPTIDASE_N-METHYLTRANSFERASE-RELATED"/>
    <property type="match status" value="1"/>
</dbReference>
<sequence length="148" mass="15616">MTPLMVKGTLFGLLLLSAAVWDMRNREIPNLIPILLFLCGLIGFRPAASAAGLLLVGGPFLLAAVLIKRDGFAIGGGDVKLMGACGFVLGVWPGLVQAVLSLSLAVLAGMVECRVQKRPLSAVRLPLAPFFCFGGVAAYWLTAFVFQI</sequence>
<protein>
    <submittedName>
        <fullName evidence="5">A24 family peptidase</fullName>
    </submittedName>
    <submittedName>
        <fullName evidence="4">Flp pilus assembly protein, protease CpaA</fullName>
    </submittedName>
    <submittedName>
        <fullName evidence="6">Prepilin peptidase</fullName>
    </submittedName>
</protein>
<dbReference type="GO" id="GO:0006465">
    <property type="term" value="P:signal peptide processing"/>
    <property type="evidence" value="ECO:0007669"/>
    <property type="project" value="TreeGrafter"/>
</dbReference>
<evidence type="ECO:0000256" key="2">
    <source>
        <dbReference type="SAM" id="Phobius"/>
    </source>
</evidence>
<feature type="transmembrane region" description="Helical" evidence="2">
    <location>
        <begin position="79"/>
        <end position="107"/>
    </location>
</feature>
<keyword evidence="4" id="KW-0645">Protease</keyword>
<dbReference type="InterPro" id="IPR050882">
    <property type="entry name" value="Prepilin_peptidase/N-MTase"/>
</dbReference>
<feature type="transmembrane region" description="Helical" evidence="2">
    <location>
        <begin position="127"/>
        <end position="146"/>
    </location>
</feature>
<comment type="similarity">
    <text evidence="1">Belongs to the peptidase A24 family.</text>
</comment>
<organism evidence="4 7">
    <name type="scientific">Flavonifractor plautii</name>
    <name type="common">Fusobacterium plautii</name>
    <dbReference type="NCBI Taxonomy" id="292800"/>
    <lineage>
        <taxon>Bacteria</taxon>
        <taxon>Bacillati</taxon>
        <taxon>Bacillota</taxon>
        <taxon>Clostridia</taxon>
        <taxon>Eubacteriales</taxon>
        <taxon>Oscillospiraceae</taxon>
        <taxon>Flavonifractor</taxon>
    </lineage>
</organism>
<dbReference type="GO" id="GO:0005886">
    <property type="term" value="C:plasma membrane"/>
    <property type="evidence" value="ECO:0007669"/>
    <property type="project" value="TreeGrafter"/>
</dbReference>
<evidence type="ECO:0000313" key="6">
    <source>
        <dbReference type="EMBL" id="QQR05905.1"/>
    </source>
</evidence>
<reference evidence="4 7" key="1">
    <citation type="submission" date="2015-09" db="EMBL/GenBank/DDBJ databases">
        <authorList>
            <consortium name="Pathogen Informatics"/>
        </authorList>
    </citation>
    <scope>NUCLEOTIDE SEQUENCE [LARGE SCALE GENOMIC DNA]</scope>
    <source>
        <strain evidence="4 7">2789STDY5608854</strain>
    </source>
</reference>
<keyword evidence="2" id="KW-0472">Membrane</keyword>
<evidence type="ECO:0000256" key="1">
    <source>
        <dbReference type="ARBA" id="ARBA00005801"/>
    </source>
</evidence>
<evidence type="ECO:0000313" key="8">
    <source>
        <dbReference type="Proteomes" id="UP000595792"/>
    </source>
</evidence>
<evidence type="ECO:0000313" key="5">
    <source>
        <dbReference type="EMBL" id="MDB7935672.1"/>
    </source>
</evidence>
<keyword evidence="2" id="KW-1133">Transmembrane helix</keyword>
<dbReference type="RefSeq" id="WP_055271721.1">
    <property type="nucleotide sequence ID" value="NZ_BAABZG010000001.1"/>
</dbReference>
<dbReference type="EMBL" id="JAQLWV010000050">
    <property type="protein sequence ID" value="MDB7935672.1"/>
    <property type="molecule type" value="Genomic_DNA"/>
</dbReference>
<keyword evidence="2" id="KW-0812">Transmembrane</keyword>
<keyword evidence="4" id="KW-0378">Hydrolase</keyword>
<accession>A0A173YCZ4</accession>
<dbReference type="Gene3D" id="1.20.120.1220">
    <property type="match status" value="1"/>
</dbReference>
<dbReference type="AlphaFoldDB" id="A0A173YCZ4"/>
<dbReference type="EMBL" id="CYZT01000005">
    <property type="protein sequence ID" value="CUN62081.1"/>
    <property type="molecule type" value="Genomic_DNA"/>
</dbReference>
<dbReference type="InterPro" id="IPR000045">
    <property type="entry name" value="Prepilin_IV_endopep_pep"/>
</dbReference>
<dbReference type="OrthoDB" id="9789291at2"/>
<dbReference type="Proteomes" id="UP000095746">
    <property type="component" value="Unassembled WGS sequence"/>
</dbReference>
<reference evidence="6 8" key="2">
    <citation type="submission" date="2020-11" db="EMBL/GenBank/DDBJ databases">
        <title>Closed and high quality bacterial genomes of the OMM12 community.</title>
        <authorList>
            <person name="Marbouty M."/>
            <person name="Lamy-Besnier Q."/>
            <person name="Debarbieux L."/>
            <person name="Koszul R."/>
        </authorList>
    </citation>
    <scope>NUCLEOTIDE SEQUENCE [LARGE SCALE GENOMIC DNA]</scope>
    <source>
        <strain evidence="6 8">YL31</strain>
    </source>
</reference>
<reference evidence="5" key="3">
    <citation type="submission" date="2023-01" db="EMBL/GenBank/DDBJ databases">
        <title>Human gut microbiome strain richness.</title>
        <authorList>
            <person name="Chen-Liaw A."/>
        </authorList>
    </citation>
    <scope>NUCLEOTIDE SEQUENCE</scope>
    <source>
        <strain evidence="5">1001287st1_F4_1001285I_161205</strain>
    </source>
</reference>
<evidence type="ECO:0000313" key="4">
    <source>
        <dbReference type="EMBL" id="CUN62081.1"/>
    </source>
</evidence>
<evidence type="ECO:0000313" key="7">
    <source>
        <dbReference type="Proteomes" id="UP000095746"/>
    </source>
</evidence>
<gene>
    <name evidence="4" type="ORF">ERS852411_00206</name>
    <name evidence="6" type="ORF">I5Q84_18595</name>
    <name evidence="5" type="ORF">PNE06_21540</name>
</gene>
<feature type="transmembrane region" description="Helical" evidence="2">
    <location>
        <begin position="34"/>
        <end position="67"/>
    </location>
</feature>
<proteinExistence type="inferred from homology"/>